<dbReference type="PANTHER" id="PTHR10996:SF178">
    <property type="entry name" value="2-HYDROXYACID DEHYDROGENASE YGL185C-RELATED"/>
    <property type="match status" value="1"/>
</dbReference>
<dbReference type="Pfam" id="PF02826">
    <property type="entry name" value="2-Hacid_dh_C"/>
    <property type="match status" value="1"/>
</dbReference>
<dbReference type="SUPFAM" id="SSF51735">
    <property type="entry name" value="NAD(P)-binding Rossmann-fold domains"/>
    <property type="match status" value="1"/>
</dbReference>
<dbReference type="PROSITE" id="PS00671">
    <property type="entry name" value="D_2_HYDROXYACID_DH_3"/>
    <property type="match status" value="1"/>
</dbReference>
<feature type="domain" description="D-isomer specific 2-hydroxyacid dehydrogenase catalytic" evidence="6">
    <location>
        <begin position="33"/>
        <end position="271"/>
    </location>
</feature>
<evidence type="ECO:0000313" key="9">
    <source>
        <dbReference type="Proteomes" id="UP000325372"/>
    </source>
</evidence>
<keyword evidence="1 5" id="KW-0963">Cytoplasm</keyword>
<gene>
    <name evidence="5" type="primary">pdxB</name>
    <name evidence="8" type="ORF">F3N42_06460</name>
</gene>
<dbReference type="HAMAP" id="MF_01825">
    <property type="entry name" value="PdxB"/>
    <property type="match status" value="1"/>
</dbReference>
<dbReference type="InterPro" id="IPR006139">
    <property type="entry name" value="D-isomer_2_OHA_DH_cat_dom"/>
</dbReference>
<feature type="binding site" evidence="5">
    <location>
        <begin position="204"/>
        <end position="206"/>
    </location>
    <ligand>
        <name>NAD(+)</name>
        <dbReference type="ChEBI" id="CHEBI:57540"/>
    </ligand>
</feature>
<dbReference type="GO" id="GO:0005829">
    <property type="term" value="C:cytosol"/>
    <property type="evidence" value="ECO:0007669"/>
    <property type="project" value="TreeGrafter"/>
</dbReference>
<feature type="active site" evidence="5">
    <location>
        <position position="206"/>
    </location>
</feature>
<keyword evidence="4 5" id="KW-0664">Pyridoxine biosynthesis</keyword>
<dbReference type="UniPathway" id="UPA00244">
    <property type="reaction ID" value="UER00310"/>
</dbReference>
<comment type="caution">
    <text evidence="8">The sequence shown here is derived from an EMBL/GenBank/DDBJ whole genome shotgun (WGS) entry which is preliminary data.</text>
</comment>
<dbReference type="GO" id="GO:0033711">
    <property type="term" value="F:4-phosphoerythronate dehydrogenase activity"/>
    <property type="evidence" value="ECO:0007669"/>
    <property type="project" value="UniProtKB-EC"/>
</dbReference>
<evidence type="ECO:0000256" key="1">
    <source>
        <dbReference type="ARBA" id="ARBA00022490"/>
    </source>
</evidence>
<dbReference type="InterPro" id="IPR038251">
    <property type="entry name" value="PdxB_dimer_sf"/>
</dbReference>
<feature type="binding site" evidence="5">
    <location>
        <position position="255"/>
    </location>
    <ligand>
        <name>substrate</name>
    </ligand>
</feature>
<feature type="domain" description="D-isomer specific 2-hydroxyacid dehydrogenase NAD-binding" evidence="7">
    <location>
        <begin position="109"/>
        <end position="253"/>
    </location>
</feature>
<comment type="catalytic activity">
    <reaction evidence="5">
        <text>4-phospho-D-erythronate + NAD(+) = (R)-3-hydroxy-2-oxo-4-phosphooxybutanoate + NADH + H(+)</text>
        <dbReference type="Rhea" id="RHEA:18829"/>
        <dbReference type="ChEBI" id="CHEBI:15378"/>
        <dbReference type="ChEBI" id="CHEBI:57540"/>
        <dbReference type="ChEBI" id="CHEBI:57945"/>
        <dbReference type="ChEBI" id="CHEBI:58538"/>
        <dbReference type="ChEBI" id="CHEBI:58766"/>
        <dbReference type="EC" id="1.1.1.290"/>
    </reaction>
</comment>
<dbReference type="SUPFAM" id="SSF52283">
    <property type="entry name" value="Formate/glycerate dehydrogenase catalytic domain-like"/>
    <property type="match status" value="1"/>
</dbReference>
<name>A0A5N0TAW9_9GAMM</name>
<comment type="subcellular location">
    <subcellularLocation>
        <location evidence="5">Cytoplasm</location>
    </subcellularLocation>
</comment>
<dbReference type="InterPro" id="IPR036291">
    <property type="entry name" value="NAD(P)-bd_dom_sf"/>
</dbReference>
<evidence type="ECO:0000256" key="4">
    <source>
        <dbReference type="ARBA" id="ARBA00023096"/>
    </source>
</evidence>
<proteinExistence type="inferred from homology"/>
<dbReference type="CDD" id="cd12158">
    <property type="entry name" value="ErythrP_dh"/>
    <property type="match status" value="1"/>
</dbReference>
<dbReference type="Pfam" id="PF00389">
    <property type="entry name" value="2-Hacid_dh"/>
    <property type="match status" value="1"/>
</dbReference>
<keyword evidence="2 5" id="KW-0560">Oxidoreductase</keyword>
<evidence type="ECO:0000259" key="6">
    <source>
        <dbReference type="Pfam" id="PF00389"/>
    </source>
</evidence>
<organism evidence="8 9">
    <name type="scientific">Marinihelvus fidelis</name>
    <dbReference type="NCBI Taxonomy" id="2613842"/>
    <lineage>
        <taxon>Bacteria</taxon>
        <taxon>Pseudomonadati</taxon>
        <taxon>Pseudomonadota</taxon>
        <taxon>Gammaproteobacteria</taxon>
        <taxon>Chromatiales</taxon>
        <taxon>Wenzhouxiangellaceae</taxon>
        <taxon>Marinihelvus</taxon>
    </lineage>
</organism>
<dbReference type="InterPro" id="IPR029752">
    <property type="entry name" value="D-isomer_DH_CS1"/>
</dbReference>
<feature type="active site" description="Proton donor" evidence="5">
    <location>
        <position position="251"/>
    </location>
</feature>
<comment type="function">
    <text evidence="5">Catalyzes the oxidation of erythronate-4-phosphate to 3-hydroxy-2-oxo-4-phosphonooxybutanoate.</text>
</comment>
<comment type="pathway">
    <text evidence="5">Cofactor biosynthesis; pyridoxine 5'-phosphate biosynthesis; pyridoxine 5'-phosphate from D-erythrose 4-phosphate: step 2/5.</text>
</comment>
<evidence type="ECO:0000256" key="5">
    <source>
        <dbReference type="HAMAP-Rule" id="MF_01825"/>
    </source>
</evidence>
<feature type="binding site" evidence="5">
    <location>
        <position position="66"/>
    </location>
    <ligand>
        <name>substrate</name>
    </ligand>
</feature>
<keyword evidence="3 5" id="KW-0520">NAD</keyword>
<reference evidence="8 9" key="1">
    <citation type="submission" date="2019-09" db="EMBL/GenBank/DDBJ databases">
        <title>Wenzhouxiangella sp. Genome sequencing and assembly.</title>
        <authorList>
            <person name="Zhang R."/>
        </authorList>
    </citation>
    <scope>NUCLEOTIDE SEQUENCE [LARGE SCALE GENOMIC DNA]</scope>
    <source>
        <strain evidence="8 9">W260</strain>
    </source>
</reference>
<dbReference type="Proteomes" id="UP000325372">
    <property type="component" value="Unassembled WGS sequence"/>
</dbReference>
<dbReference type="GO" id="GO:0016618">
    <property type="term" value="F:hydroxypyruvate reductase [NAD(P)H] activity"/>
    <property type="evidence" value="ECO:0007669"/>
    <property type="project" value="TreeGrafter"/>
</dbReference>
<feature type="binding site" evidence="5">
    <location>
        <position position="254"/>
    </location>
    <ligand>
        <name>NAD(+)</name>
        <dbReference type="ChEBI" id="CHEBI:57540"/>
    </ligand>
</feature>
<dbReference type="PROSITE" id="PS00065">
    <property type="entry name" value="D_2_HYDROXYACID_DH_1"/>
    <property type="match status" value="1"/>
</dbReference>
<dbReference type="GO" id="GO:0051287">
    <property type="term" value="F:NAD binding"/>
    <property type="evidence" value="ECO:0007669"/>
    <property type="project" value="InterPro"/>
</dbReference>
<dbReference type="RefSeq" id="WP_150863608.1">
    <property type="nucleotide sequence ID" value="NZ_VYXP01000004.1"/>
</dbReference>
<comment type="similarity">
    <text evidence="5">Belongs to the D-isomer specific 2-hydroxyacid dehydrogenase family. PdxB subfamily.</text>
</comment>
<evidence type="ECO:0000256" key="3">
    <source>
        <dbReference type="ARBA" id="ARBA00023027"/>
    </source>
</evidence>
<dbReference type="EMBL" id="VYXP01000004">
    <property type="protein sequence ID" value="KAA9131818.1"/>
    <property type="molecule type" value="Genomic_DNA"/>
</dbReference>
<accession>A0A5N0TAW9</accession>
<dbReference type="GO" id="GO:0008615">
    <property type="term" value="P:pyridoxine biosynthetic process"/>
    <property type="evidence" value="ECO:0007669"/>
    <property type="project" value="UniProtKB-UniRule"/>
</dbReference>
<dbReference type="AlphaFoldDB" id="A0A5N0TAW9"/>
<dbReference type="GO" id="GO:0030267">
    <property type="term" value="F:glyoxylate reductase (NADPH) activity"/>
    <property type="evidence" value="ECO:0007669"/>
    <property type="project" value="TreeGrafter"/>
</dbReference>
<dbReference type="Gene3D" id="3.40.50.720">
    <property type="entry name" value="NAD(P)-binding Rossmann-like Domain"/>
    <property type="match status" value="2"/>
</dbReference>
<feature type="binding site" evidence="5">
    <location>
        <position position="45"/>
    </location>
    <ligand>
        <name>substrate</name>
    </ligand>
</feature>
<keyword evidence="9" id="KW-1185">Reference proteome</keyword>
<evidence type="ECO:0000313" key="8">
    <source>
        <dbReference type="EMBL" id="KAA9131818.1"/>
    </source>
</evidence>
<protein>
    <recommendedName>
        <fullName evidence="5">Erythronate-4-phosphate dehydrogenase</fullName>
        <ecNumber evidence="5">1.1.1.290</ecNumber>
    </recommendedName>
</protein>
<dbReference type="InterPro" id="IPR006140">
    <property type="entry name" value="D-isomer_DH_NAD-bd"/>
</dbReference>
<comment type="subunit">
    <text evidence="5">Homodimer.</text>
</comment>
<evidence type="ECO:0000259" key="7">
    <source>
        <dbReference type="Pfam" id="PF02826"/>
    </source>
</evidence>
<comment type="caution">
    <text evidence="5">Lacks conserved residue(s) required for the propagation of feature annotation.</text>
</comment>
<dbReference type="InterPro" id="IPR029753">
    <property type="entry name" value="D-isomer_DH_CS"/>
</dbReference>
<dbReference type="InterPro" id="IPR050223">
    <property type="entry name" value="D-isomer_2-hydroxyacid_DH"/>
</dbReference>
<feature type="active site" evidence="5">
    <location>
        <position position="234"/>
    </location>
</feature>
<feature type="binding site" evidence="5">
    <location>
        <position position="146"/>
    </location>
    <ligand>
        <name>NAD(+)</name>
        <dbReference type="ChEBI" id="CHEBI:57540"/>
    </ligand>
</feature>
<dbReference type="Gene3D" id="3.30.1370.170">
    <property type="match status" value="1"/>
</dbReference>
<evidence type="ECO:0000256" key="2">
    <source>
        <dbReference type="ARBA" id="ARBA00023002"/>
    </source>
</evidence>
<dbReference type="InterPro" id="IPR020921">
    <property type="entry name" value="Erythronate-4-P_DHase"/>
</dbReference>
<sequence length="374" mass="39752">MKAVADNNMTAIAETFGRHMSVRALPGRNIRRENLIDTDVLLVRSVTRVDSDLLQDTPVRFVGSATIGTDHMDTEWLDSAGIRWAAAPGCNADAAAQYTLGMILLALHRLGRTLDGARVGVIGCGNVGRRVVELVAILGARVVACDPPLADDGKTGLVDLHNALDSDIVSLHVPLTRLAPYPTERMLDARTIEQMRPGALLVNASRGRVVDGPSLQDALDAGRIHAALDVWPDEPAIARGLLDRVTVATPHVAGYSALGRHRGTAMIYTAWQTHSGVATASLKQCQGSPSVITIDPVTDDPVADAVVSVTRVGADDDTLRHTHPLDAAAFDALRAGYPLRREFAEAYVPATLAETARTRLRAIGFGAADQAPVS</sequence>
<dbReference type="PANTHER" id="PTHR10996">
    <property type="entry name" value="2-HYDROXYACID DEHYDROGENASE-RELATED"/>
    <property type="match status" value="1"/>
</dbReference>
<dbReference type="EC" id="1.1.1.290" evidence="5"/>
<feature type="binding site" evidence="5">
    <location>
        <position position="229"/>
    </location>
    <ligand>
        <name>NAD(+)</name>
        <dbReference type="ChEBI" id="CHEBI:57540"/>
    </ligand>
</feature>